<organism evidence="3 4">
    <name type="scientific">Reticulomyxa filosa</name>
    <dbReference type="NCBI Taxonomy" id="46433"/>
    <lineage>
        <taxon>Eukaryota</taxon>
        <taxon>Sar</taxon>
        <taxon>Rhizaria</taxon>
        <taxon>Retaria</taxon>
        <taxon>Foraminifera</taxon>
        <taxon>Monothalamids</taxon>
        <taxon>Reticulomyxidae</taxon>
        <taxon>Reticulomyxa</taxon>
    </lineage>
</organism>
<feature type="compositionally biased region" description="Polar residues" evidence="1">
    <location>
        <begin position="546"/>
        <end position="556"/>
    </location>
</feature>
<accession>X6MSF7</accession>
<evidence type="ECO:0000256" key="2">
    <source>
        <dbReference type="SAM" id="Phobius"/>
    </source>
</evidence>
<keyword evidence="4" id="KW-1185">Reference proteome</keyword>
<feature type="region of interest" description="Disordered" evidence="1">
    <location>
        <begin position="229"/>
        <end position="279"/>
    </location>
</feature>
<feature type="region of interest" description="Disordered" evidence="1">
    <location>
        <begin position="536"/>
        <end position="590"/>
    </location>
</feature>
<feature type="transmembrane region" description="Helical" evidence="2">
    <location>
        <begin position="23"/>
        <end position="42"/>
    </location>
</feature>
<feature type="compositionally biased region" description="Basic and acidic residues" evidence="1">
    <location>
        <begin position="710"/>
        <end position="721"/>
    </location>
</feature>
<evidence type="ECO:0000313" key="4">
    <source>
        <dbReference type="Proteomes" id="UP000023152"/>
    </source>
</evidence>
<feature type="compositionally biased region" description="Low complexity" evidence="1">
    <location>
        <begin position="606"/>
        <end position="615"/>
    </location>
</feature>
<gene>
    <name evidence="3" type="ORF">RFI_20713</name>
</gene>
<reference evidence="3 4" key="1">
    <citation type="journal article" date="2013" name="Curr. Biol.">
        <title>The Genome of the Foraminiferan Reticulomyxa filosa.</title>
        <authorList>
            <person name="Glockner G."/>
            <person name="Hulsmann N."/>
            <person name="Schleicher M."/>
            <person name="Noegel A.A."/>
            <person name="Eichinger L."/>
            <person name="Gallinger C."/>
            <person name="Pawlowski J."/>
            <person name="Sierra R."/>
            <person name="Euteneuer U."/>
            <person name="Pillet L."/>
            <person name="Moustafa A."/>
            <person name="Platzer M."/>
            <person name="Groth M."/>
            <person name="Szafranski K."/>
            <person name="Schliwa M."/>
        </authorList>
    </citation>
    <scope>NUCLEOTIDE SEQUENCE [LARGE SCALE GENOMIC DNA]</scope>
</reference>
<feature type="region of interest" description="Disordered" evidence="1">
    <location>
        <begin position="803"/>
        <end position="907"/>
    </location>
</feature>
<evidence type="ECO:0000313" key="3">
    <source>
        <dbReference type="EMBL" id="ETO16626.1"/>
    </source>
</evidence>
<comment type="caution">
    <text evidence="3">The sequence shown here is derived from an EMBL/GenBank/DDBJ whole genome shotgun (WGS) entry which is preliminary data.</text>
</comment>
<proteinExistence type="predicted"/>
<keyword evidence="2" id="KW-0812">Transmembrane</keyword>
<sequence length="907" mass="102847">MLQWILCPYFGLKLFTDKVHKRGPLFVSFFFGVIYFFVGLFFENKTSFNHGNKIEQMHHWQPDDIRFLYDCVGKHRANLEEEIKKCYLGSDKKSTVLFKSKSKKHIRRDSKLYLKQQQMSIRNKHDRHSSMILSKKQQSDALGIKIWDMFVQSRGGVSQCTSINEDQWNIALNDNGIEVNPDLSLDLYIALLDAKDKIDQMNSEAVMSSPEVRERTRFNLEMKINGLFDKKTNTETPHGDFASPTETPISPLETKESTPPKEPENENNNPRNEEMSLEEKKAKVAIEKARMKRAGHTPMTVEHFKAMMALIRDEFAKNKKLKLAKATAKEILKLENNKYLQLIVLCQKVFDAIVRGEKLDVQATYLTDKLTEEELNDSKFILKELSSRNADWRRRLDILTHVEEHLDEYEYCEGLISDDNVQAFVYGWTAQILDDRSHLSQTACRLFPSVVSSIIGRKESAACFFEEGLLDSVFLALFTVVRGKRAPELCKIGEVAAVQIIDILANVAEGVEEEDVHARTKSHSVVLEKALEKISRQQKEQKPLKRNTQGGNSVTEANFRYRSAPRSPRASASTGSTTSNGNRRSLLGRNRAPTIDRLAKIYETAPGSPSSSGPGTPNRAGSSSPPPKRDSAPRRKIDKSFLASKIRMSKDSYNMLLKILCDHSTYASEKHEPVRAICQVLLGYLLYGIEQKHSESEDGNSKVPSSIGESDLKEELHKDKTGEPDFGLKSVRISKIPVRAFLLDIEAFRQLVKQVISQGVNDRAESARGHAMKLLQKLEKTFNHQNLEKWFDNDTLYRYTKWAKRQEGPSSAKTAKVTKKPTHNPRANQMNIAEMKAQAMKKKKQEAQAPARKDSEPDATKEKSKVLETEKRQDGEDVAEGDNEKEQANEITNGDAEKGADVSTTTQ</sequence>
<feature type="compositionally biased region" description="Low complexity" evidence="1">
    <location>
        <begin position="562"/>
        <end position="590"/>
    </location>
</feature>
<feature type="region of interest" description="Disordered" evidence="1">
    <location>
        <begin position="604"/>
        <end position="641"/>
    </location>
</feature>
<feature type="compositionally biased region" description="Basic and acidic residues" evidence="1">
    <location>
        <begin position="253"/>
        <end position="264"/>
    </location>
</feature>
<feature type="compositionally biased region" description="Basic and acidic residues" evidence="1">
    <location>
        <begin position="627"/>
        <end position="639"/>
    </location>
</feature>
<evidence type="ECO:0000256" key="1">
    <source>
        <dbReference type="SAM" id="MobiDB-lite"/>
    </source>
</evidence>
<name>X6MSF7_RETFI</name>
<feature type="compositionally biased region" description="Basic and acidic residues" evidence="1">
    <location>
        <begin position="851"/>
        <end position="875"/>
    </location>
</feature>
<keyword evidence="2" id="KW-1133">Transmembrane helix</keyword>
<feature type="region of interest" description="Disordered" evidence="1">
    <location>
        <begin position="695"/>
        <end position="721"/>
    </location>
</feature>
<dbReference type="AlphaFoldDB" id="X6MSF7"/>
<protein>
    <submittedName>
        <fullName evidence="3">Uncharacterized protein</fullName>
    </submittedName>
</protein>
<dbReference type="EMBL" id="ASPP01018021">
    <property type="protein sequence ID" value="ETO16626.1"/>
    <property type="molecule type" value="Genomic_DNA"/>
</dbReference>
<dbReference type="Proteomes" id="UP000023152">
    <property type="component" value="Unassembled WGS sequence"/>
</dbReference>
<keyword evidence="2" id="KW-0472">Membrane</keyword>